<evidence type="ECO:0000256" key="2">
    <source>
        <dbReference type="ARBA" id="ARBA00022598"/>
    </source>
</evidence>
<protein>
    <submittedName>
        <fullName evidence="4">Biotin-protein ligase</fullName>
    </submittedName>
</protein>
<dbReference type="OrthoDB" id="10250105at2759"/>
<evidence type="ECO:0000259" key="3">
    <source>
        <dbReference type="PROSITE" id="PS51733"/>
    </source>
</evidence>
<dbReference type="STRING" id="13706.A0A1X2H7F9"/>
<dbReference type="AlphaFoldDB" id="A0A1X2H7F9"/>
<comment type="similarity">
    <text evidence="1">Belongs to the biotin--protein ligase family.</text>
</comment>
<dbReference type="GO" id="GO:0004077">
    <property type="term" value="F:biotin--[biotin carboxyl-carrier protein] ligase activity"/>
    <property type="evidence" value="ECO:0007669"/>
    <property type="project" value="EnsemblFungi"/>
</dbReference>
<dbReference type="Pfam" id="PF03099">
    <property type="entry name" value="BPL_LplA_LipB"/>
    <property type="match status" value="1"/>
</dbReference>
<dbReference type="GO" id="GO:0005737">
    <property type="term" value="C:cytoplasm"/>
    <property type="evidence" value="ECO:0007669"/>
    <property type="project" value="TreeGrafter"/>
</dbReference>
<dbReference type="PANTHER" id="PTHR12835:SF5">
    <property type="entry name" value="BIOTIN--PROTEIN LIGASE"/>
    <property type="match status" value="1"/>
</dbReference>
<organism evidence="4 5">
    <name type="scientific">Syncephalastrum racemosum</name>
    <name type="common">Filamentous fungus</name>
    <dbReference type="NCBI Taxonomy" id="13706"/>
    <lineage>
        <taxon>Eukaryota</taxon>
        <taxon>Fungi</taxon>
        <taxon>Fungi incertae sedis</taxon>
        <taxon>Mucoromycota</taxon>
        <taxon>Mucoromycotina</taxon>
        <taxon>Mucoromycetes</taxon>
        <taxon>Mucorales</taxon>
        <taxon>Syncephalastraceae</taxon>
        <taxon>Syncephalastrum</taxon>
    </lineage>
</organism>
<dbReference type="InterPro" id="IPR019197">
    <property type="entry name" value="Biotin-prot_ligase_N"/>
</dbReference>
<evidence type="ECO:0000313" key="5">
    <source>
        <dbReference type="Proteomes" id="UP000242180"/>
    </source>
</evidence>
<dbReference type="SUPFAM" id="SSF55681">
    <property type="entry name" value="Class II aaRS and biotin synthetases"/>
    <property type="match status" value="1"/>
</dbReference>
<gene>
    <name evidence="4" type="ORF">BCR43DRAFT_476215</name>
</gene>
<dbReference type="FunCoup" id="A0A1X2H7F9">
    <property type="interactions" value="429"/>
</dbReference>
<keyword evidence="5" id="KW-1185">Reference proteome</keyword>
<proteinExistence type="inferred from homology"/>
<sequence>MHGINILLYSGNGTSPNAVRHTQHTLKMLLGHAYDIVSVDAQTLRSEPWEDTCAMVVVPGGRDLPYCNDLNGAANNRIRHYVQGGGRYLGLCAGAYYASKTIEFEKDKELQVLGPRELAFYPGLSRGTIYPGFVYDSEKGACAALVETTSGQTLPMYYNGGGYFAHAEQYQDVKVLARYAEPGICEDEAKPAAAVECKVGQGTAVLIATHPEYDMSDYPSAGELAQKLLPAEKERKAFLRSVFSSMGLKVLQEEAEVPRLTPIHIAGLRPEIAATVANNLQSISKDHIIEDANDIFRLTEDDRDLSLAGLSVNEDDKPLTPHFDLKAYFDALVGHRSQEWGGGKWYRFGNAMLYADVITSTQTVLDKNYTFSQALPDGLVCLATNQIAGRGRGRNSWVSQLGALQFSLLVRHSLQLTKAPVVFIQYIIALSILESIRSRKGYEDIPLRLKWPNDIYAETSEGLKKVGGLLVNSSFAQNEFLLVIGCGVNLSNPQPTVSINDIIQQHGRARLTSEDVLAGILVQFEKYYTQFCEEGMGPWFLDTYYARWLHTDKVVTLTTHDNEQAKIKGITTDYGMLEAVSVADPRKHYTLQPDGNSFDMLKGLIVKKT</sequence>
<dbReference type="InterPro" id="IPR045864">
    <property type="entry name" value="aa-tRNA-synth_II/BPL/LPL"/>
</dbReference>
<accession>A0A1X2H7F9</accession>
<dbReference type="InParanoid" id="A0A1X2H7F9"/>
<dbReference type="InterPro" id="IPR029062">
    <property type="entry name" value="Class_I_gatase-like"/>
</dbReference>
<evidence type="ECO:0000313" key="4">
    <source>
        <dbReference type="EMBL" id="ORY94472.1"/>
    </source>
</evidence>
<dbReference type="PANTHER" id="PTHR12835">
    <property type="entry name" value="BIOTIN PROTEIN LIGASE"/>
    <property type="match status" value="1"/>
</dbReference>
<dbReference type="Pfam" id="PF09825">
    <property type="entry name" value="BPL_N"/>
    <property type="match status" value="1"/>
</dbReference>
<dbReference type="SUPFAM" id="SSF52317">
    <property type="entry name" value="Class I glutamine amidotransferase-like"/>
    <property type="match status" value="1"/>
</dbReference>
<dbReference type="InterPro" id="IPR004408">
    <property type="entry name" value="Biotin_CoA_COase_ligase"/>
</dbReference>
<dbReference type="Proteomes" id="UP000242180">
    <property type="component" value="Unassembled WGS sequence"/>
</dbReference>
<feature type="domain" description="BPL/LPL catalytic" evidence="3">
    <location>
        <begin position="337"/>
        <end position="532"/>
    </location>
</feature>
<evidence type="ECO:0000256" key="1">
    <source>
        <dbReference type="ARBA" id="ARBA00009934"/>
    </source>
</evidence>
<name>A0A1X2H7F9_SYNRA</name>
<keyword evidence="2 4" id="KW-0436">Ligase</keyword>
<comment type="caution">
    <text evidence="4">The sequence shown here is derived from an EMBL/GenBank/DDBJ whole genome shotgun (WGS) entry which is preliminary data.</text>
</comment>
<dbReference type="CDD" id="cd03144">
    <property type="entry name" value="GATase1_ScBLP_like"/>
    <property type="match status" value="1"/>
</dbReference>
<dbReference type="EMBL" id="MCGN01000007">
    <property type="protein sequence ID" value="ORY94472.1"/>
    <property type="molecule type" value="Genomic_DNA"/>
</dbReference>
<reference evidence="4 5" key="1">
    <citation type="submission" date="2016-07" db="EMBL/GenBank/DDBJ databases">
        <title>Pervasive Adenine N6-methylation of Active Genes in Fungi.</title>
        <authorList>
            <consortium name="DOE Joint Genome Institute"/>
            <person name="Mondo S.J."/>
            <person name="Dannebaum R.O."/>
            <person name="Kuo R.C."/>
            <person name="Labutti K."/>
            <person name="Haridas S."/>
            <person name="Kuo A."/>
            <person name="Salamov A."/>
            <person name="Ahrendt S.R."/>
            <person name="Lipzen A."/>
            <person name="Sullivan W."/>
            <person name="Andreopoulos W.B."/>
            <person name="Clum A."/>
            <person name="Lindquist E."/>
            <person name="Daum C."/>
            <person name="Ramamoorthy G.K."/>
            <person name="Gryganskyi A."/>
            <person name="Culley D."/>
            <person name="Magnuson J.K."/>
            <person name="James T.Y."/>
            <person name="O'Malley M.A."/>
            <person name="Stajich J.E."/>
            <person name="Spatafora J.W."/>
            <person name="Visel A."/>
            <person name="Grigoriev I.V."/>
        </authorList>
    </citation>
    <scope>NUCLEOTIDE SEQUENCE [LARGE SCALE GENOMIC DNA]</scope>
    <source>
        <strain evidence="4 5">NRRL 2496</strain>
    </source>
</reference>
<dbReference type="PROSITE" id="PS51733">
    <property type="entry name" value="BPL_LPL_CATALYTIC"/>
    <property type="match status" value="1"/>
</dbReference>
<dbReference type="InterPro" id="IPR004143">
    <property type="entry name" value="BPL_LPL_catalytic"/>
</dbReference>
<dbReference type="Gene3D" id="3.40.50.880">
    <property type="match status" value="1"/>
</dbReference>
<dbReference type="OMA" id="HHAFYSN"/>
<dbReference type="Gene3D" id="3.30.930.10">
    <property type="entry name" value="Bira Bifunctional Protein, Domain 2"/>
    <property type="match status" value="1"/>
</dbReference>
<dbReference type="NCBIfam" id="TIGR00121">
    <property type="entry name" value="birA_ligase"/>
    <property type="match status" value="1"/>
</dbReference>
<dbReference type="CDD" id="cd16442">
    <property type="entry name" value="BPL"/>
    <property type="match status" value="1"/>
</dbReference>